<sequence length="352" mass="39389">MHSSPNGYWRLERSDLCMPVRIDPEGRKGPTKRGARSTRWRRTSRGQYVPSTVSDEDVEQRIVEAAAVVPEGGAVTGWAALRWQGGVWFDGLTRGGRARLPVTVVAPSKQIRAQAGIEVSEEFIRPGEIIRVDGLPITVPARSVCYLMRYASSLRDAVVALDMAAYDDLVSITEAASYATTLKIWTGIPQCREAIGLAHENSWSPQEVGAGFVWVVVAGLPPPLRNRPVFDLHGRHIGTPDLLDEEAGLVGEYDGRLHLAGQQRRRDRDREARYREVGLEVVVLLDTDAASPDRTAALILEARSRARFEPASERRWTTEPPPWWIPTFTVEQRRALDPDLRNRWLGYRRQAG</sequence>
<dbReference type="RefSeq" id="WP_378590507.1">
    <property type="nucleotide sequence ID" value="NZ_JBHSKD010000011.1"/>
</dbReference>
<feature type="region of interest" description="Disordered" evidence="1">
    <location>
        <begin position="20"/>
        <end position="47"/>
    </location>
</feature>
<organism evidence="2 3">
    <name type="scientific">Nocardioides taihuensis</name>
    <dbReference type="NCBI Taxonomy" id="1835606"/>
    <lineage>
        <taxon>Bacteria</taxon>
        <taxon>Bacillati</taxon>
        <taxon>Actinomycetota</taxon>
        <taxon>Actinomycetes</taxon>
        <taxon>Propionibacteriales</taxon>
        <taxon>Nocardioidaceae</taxon>
        <taxon>Nocardioides</taxon>
    </lineage>
</organism>
<name>A0ABW0BJK9_9ACTN</name>
<feature type="compositionally biased region" description="Basic residues" evidence="1">
    <location>
        <begin position="29"/>
        <end position="44"/>
    </location>
</feature>
<keyword evidence="3" id="KW-1185">Reference proteome</keyword>
<proteinExistence type="predicted"/>
<protein>
    <recommendedName>
        <fullName evidence="4">DUF559 domain-containing protein</fullName>
    </recommendedName>
</protein>
<accession>A0ABW0BJK9</accession>
<evidence type="ECO:0000313" key="3">
    <source>
        <dbReference type="Proteomes" id="UP001596087"/>
    </source>
</evidence>
<evidence type="ECO:0008006" key="4">
    <source>
        <dbReference type="Google" id="ProtNLM"/>
    </source>
</evidence>
<evidence type="ECO:0000313" key="2">
    <source>
        <dbReference type="EMBL" id="MFC5177460.1"/>
    </source>
</evidence>
<dbReference type="EMBL" id="JBHSKD010000011">
    <property type="protein sequence ID" value="MFC5177460.1"/>
    <property type="molecule type" value="Genomic_DNA"/>
</dbReference>
<evidence type="ECO:0000256" key="1">
    <source>
        <dbReference type="SAM" id="MobiDB-lite"/>
    </source>
</evidence>
<comment type="caution">
    <text evidence="2">The sequence shown here is derived from an EMBL/GenBank/DDBJ whole genome shotgun (WGS) entry which is preliminary data.</text>
</comment>
<gene>
    <name evidence="2" type="ORF">ACFPGP_12305</name>
</gene>
<dbReference type="Proteomes" id="UP001596087">
    <property type="component" value="Unassembled WGS sequence"/>
</dbReference>
<reference evidence="3" key="1">
    <citation type="journal article" date="2019" name="Int. J. Syst. Evol. Microbiol.">
        <title>The Global Catalogue of Microorganisms (GCM) 10K type strain sequencing project: providing services to taxonomists for standard genome sequencing and annotation.</title>
        <authorList>
            <consortium name="The Broad Institute Genomics Platform"/>
            <consortium name="The Broad Institute Genome Sequencing Center for Infectious Disease"/>
            <person name="Wu L."/>
            <person name="Ma J."/>
        </authorList>
    </citation>
    <scope>NUCLEOTIDE SEQUENCE [LARGE SCALE GENOMIC DNA]</scope>
    <source>
        <strain evidence="3">DFY41</strain>
    </source>
</reference>